<protein>
    <recommendedName>
        <fullName evidence="3">SHOCT domain-containing protein</fullName>
    </recommendedName>
</protein>
<comment type="caution">
    <text evidence="1">The sequence shown here is derived from an EMBL/GenBank/DDBJ whole genome shotgun (WGS) entry which is preliminary data.</text>
</comment>
<accession>A0A2Z6QJ79</accession>
<reference evidence="1 2" key="1">
    <citation type="submission" date="2017-11" db="EMBL/GenBank/DDBJ databases">
        <title>The genome of Rhizophagus clarus HR1 reveals common genetic basis of auxotrophy among arbuscular mycorrhizal fungi.</title>
        <authorList>
            <person name="Kobayashi Y."/>
        </authorList>
    </citation>
    <scope>NUCLEOTIDE SEQUENCE [LARGE SCALE GENOMIC DNA]</scope>
    <source>
        <strain evidence="1 2">HR1</strain>
    </source>
</reference>
<organism evidence="1 2">
    <name type="scientific">Rhizophagus clarus</name>
    <dbReference type="NCBI Taxonomy" id="94130"/>
    <lineage>
        <taxon>Eukaryota</taxon>
        <taxon>Fungi</taxon>
        <taxon>Fungi incertae sedis</taxon>
        <taxon>Mucoromycota</taxon>
        <taxon>Glomeromycotina</taxon>
        <taxon>Glomeromycetes</taxon>
        <taxon>Glomerales</taxon>
        <taxon>Glomeraceae</taxon>
        <taxon>Rhizophagus</taxon>
    </lineage>
</organism>
<evidence type="ECO:0000313" key="2">
    <source>
        <dbReference type="Proteomes" id="UP000247702"/>
    </source>
</evidence>
<dbReference type="AlphaFoldDB" id="A0A2Z6QJ79"/>
<sequence>MPSDAELLSRLRALKQAYDEGLMTKDEYDEFRLKELNNWGENQEEKKSFWGELWNKACKFGSYALRNVIKPIVVGISMTILTLGEILITGLIEA</sequence>
<evidence type="ECO:0000313" key="1">
    <source>
        <dbReference type="EMBL" id="GBB90147.1"/>
    </source>
</evidence>
<keyword evidence="2" id="KW-1185">Reference proteome</keyword>
<name>A0A2Z6QJ79_9GLOM</name>
<dbReference type="Proteomes" id="UP000247702">
    <property type="component" value="Unassembled WGS sequence"/>
</dbReference>
<evidence type="ECO:0008006" key="3">
    <source>
        <dbReference type="Google" id="ProtNLM"/>
    </source>
</evidence>
<dbReference type="EMBL" id="BEXD01000780">
    <property type="protein sequence ID" value="GBB90147.1"/>
    <property type="molecule type" value="Genomic_DNA"/>
</dbReference>
<proteinExistence type="predicted"/>
<gene>
    <name evidence="1" type="ORF">RclHR1_01700010</name>
</gene>